<dbReference type="Gene3D" id="1.10.150.130">
    <property type="match status" value="1"/>
</dbReference>
<keyword evidence="7" id="KW-1185">Reference proteome</keyword>
<comment type="similarity">
    <text evidence="1">Belongs to the 'phage' integrase family.</text>
</comment>
<dbReference type="PROSITE" id="PS51898">
    <property type="entry name" value="TYR_RECOMBINASE"/>
    <property type="match status" value="1"/>
</dbReference>
<gene>
    <name evidence="6" type="ORF">GCM10023175_62610</name>
</gene>
<protein>
    <submittedName>
        <fullName evidence="6">Site-specific integrase</fullName>
    </submittedName>
</protein>
<keyword evidence="2" id="KW-0229">DNA integration</keyword>
<dbReference type="RefSeq" id="WP_345426464.1">
    <property type="nucleotide sequence ID" value="NZ_BAABGT010000102.1"/>
</dbReference>
<organism evidence="6 7">
    <name type="scientific">Pseudonocardia xishanensis</name>
    <dbReference type="NCBI Taxonomy" id="630995"/>
    <lineage>
        <taxon>Bacteria</taxon>
        <taxon>Bacillati</taxon>
        <taxon>Actinomycetota</taxon>
        <taxon>Actinomycetes</taxon>
        <taxon>Pseudonocardiales</taxon>
        <taxon>Pseudonocardiaceae</taxon>
        <taxon>Pseudonocardia</taxon>
    </lineage>
</organism>
<evidence type="ECO:0000313" key="7">
    <source>
        <dbReference type="Proteomes" id="UP001501598"/>
    </source>
</evidence>
<dbReference type="Proteomes" id="UP001501598">
    <property type="component" value="Unassembled WGS sequence"/>
</dbReference>
<dbReference type="CDD" id="cd01189">
    <property type="entry name" value="INT_ICEBs1_C_like"/>
    <property type="match status" value="1"/>
</dbReference>
<keyword evidence="3" id="KW-0238">DNA-binding</keyword>
<dbReference type="Gene3D" id="1.10.443.10">
    <property type="entry name" value="Intergrase catalytic core"/>
    <property type="match status" value="1"/>
</dbReference>
<dbReference type="EMBL" id="BAABGT010000102">
    <property type="protein sequence ID" value="GAA4557692.1"/>
    <property type="molecule type" value="Genomic_DNA"/>
</dbReference>
<evidence type="ECO:0000313" key="6">
    <source>
        <dbReference type="EMBL" id="GAA4557692.1"/>
    </source>
</evidence>
<sequence length="377" mass="41515">MGRPAMPLGTYGNIRTYTRNGQCYARTLYRDWDGVTRDVQKHGATESAAKRALTEALRDRVRIDGNAVITPDSRVDVLAEAWWAEVNNEDKSPGTLRSYRDRLDRQVLPSLGKLRVRELTTGAVDRHLKAVRERHGAAVAKLVRTVLSGMCGVALRHDALDRNPVRDAPRITGGKPKKDPTALTAPQARQLRNLLTYDDTARRRDVPDLVSAMFATGLRIGEVCALRWDDVDLDTGTVRTGGMVVRERGKGLRIRREASSKVKVRGLRLPTWAVTMLRRRQEANPAGELVFPAASGGLRDPSNTQADLKDALGAAGYEWVTSHVFRKTVASLMDEAGLSSRAAADQLGHAKPSMTSDRYFGRNLVDTGAADVLEDLE</sequence>
<comment type="caution">
    <text evidence="6">The sequence shown here is derived from an EMBL/GenBank/DDBJ whole genome shotgun (WGS) entry which is preliminary data.</text>
</comment>
<reference evidence="7" key="1">
    <citation type="journal article" date="2019" name="Int. J. Syst. Evol. Microbiol.">
        <title>The Global Catalogue of Microorganisms (GCM) 10K type strain sequencing project: providing services to taxonomists for standard genome sequencing and annotation.</title>
        <authorList>
            <consortium name="The Broad Institute Genomics Platform"/>
            <consortium name="The Broad Institute Genome Sequencing Center for Infectious Disease"/>
            <person name="Wu L."/>
            <person name="Ma J."/>
        </authorList>
    </citation>
    <scope>NUCLEOTIDE SEQUENCE [LARGE SCALE GENOMIC DNA]</scope>
    <source>
        <strain evidence="7">JCM 17906</strain>
    </source>
</reference>
<evidence type="ECO:0000256" key="4">
    <source>
        <dbReference type="ARBA" id="ARBA00023172"/>
    </source>
</evidence>
<keyword evidence="4" id="KW-0233">DNA recombination</keyword>
<dbReference type="SUPFAM" id="SSF56349">
    <property type="entry name" value="DNA breaking-rejoining enzymes"/>
    <property type="match status" value="1"/>
</dbReference>
<dbReference type="Pfam" id="PF00589">
    <property type="entry name" value="Phage_integrase"/>
    <property type="match status" value="1"/>
</dbReference>
<evidence type="ECO:0000256" key="1">
    <source>
        <dbReference type="ARBA" id="ARBA00008857"/>
    </source>
</evidence>
<evidence type="ECO:0000256" key="3">
    <source>
        <dbReference type="ARBA" id="ARBA00023125"/>
    </source>
</evidence>
<dbReference type="InterPro" id="IPR050808">
    <property type="entry name" value="Phage_Integrase"/>
</dbReference>
<accession>A0ABP8S3K4</accession>
<proteinExistence type="inferred from homology"/>
<dbReference type="InterPro" id="IPR011010">
    <property type="entry name" value="DNA_brk_join_enz"/>
</dbReference>
<dbReference type="InterPro" id="IPR053876">
    <property type="entry name" value="Phage_int_M"/>
</dbReference>
<dbReference type="PANTHER" id="PTHR30629">
    <property type="entry name" value="PROPHAGE INTEGRASE"/>
    <property type="match status" value="1"/>
</dbReference>
<name>A0ABP8S3K4_9PSEU</name>
<dbReference type="PANTHER" id="PTHR30629:SF2">
    <property type="entry name" value="PROPHAGE INTEGRASE INTS-RELATED"/>
    <property type="match status" value="1"/>
</dbReference>
<evidence type="ECO:0000259" key="5">
    <source>
        <dbReference type="PROSITE" id="PS51898"/>
    </source>
</evidence>
<dbReference type="Pfam" id="PF22022">
    <property type="entry name" value="Phage_int_M"/>
    <property type="match status" value="1"/>
</dbReference>
<dbReference type="InterPro" id="IPR013762">
    <property type="entry name" value="Integrase-like_cat_sf"/>
</dbReference>
<dbReference type="InterPro" id="IPR002104">
    <property type="entry name" value="Integrase_catalytic"/>
</dbReference>
<evidence type="ECO:0000256" key="2">
    <source>
        <dbReference type="ARBA" id="ARBA00022908"/>
    </source>
</evidence>
<feature type="domain" description="Tyr recombinase" evidence="5">
    <location>
        <begin position="178"/>
        <end position="374"/>
    </location>
</feature>
<dbReference type="InterPro" id="IPR010998">
    <property type="entry name" value="Integrase_recombinase_N"/>
</dbReference>